<evidence type="ECO:0000256" key="7">
    <source>
        <dbReference type="ARBA" id="ARBA00022777"/>
    </source>
</evidence>
<reference evidence="14 15" key="1">
    <citation type="submission" date="2023-03" db="EMBL/GenBank/DDBJ databases">
        <title>High-quality genome of Scylla paramamosain provides insights in environmental adaptation.</title>
        <authorList>
            <person name="Zhang L."/>
        </authorList>
    </citation>
    <scope>NUCLEOTIDE SEQUENCE [LARGE SCALE GENOMIC DNA]</scope>
    <source>
        <strain evidence="14">LZ_2023a</strain>
        <tissue evidence="14">Muscle</tissue>
    </source>
</reference>
<dbReference type="Pfam" id="PF02259">
    <property type="entry name" value="FAT"/>
    <property type="match status" value="1"/>
</dbReference>
<evidence type="ECO:0000256" key="9">
    <source>
        <dbReference type="ARBA" id="ARBA00023242"/>
    </source>
</evidence>
<dbReference type="GO" id="GO:0006281">
    <property type="term" value="P:DNA repair"/>
    <property type="evidence" value="ECO:0007669"/>
    <property type="project" value="InterPro"/>
</dbReference>
<dbReference type="InterPro" id="IPR003152">
    <property type="entry name" value="FATC_dom"/>
</dbReference>
<comment type="caution">
    <text evidence="14">The sequence shown here is derived from an EMBL/GenBank/DDBJ whole genome shotgun (WGS) entry which is preliminary data.</text>
</comment>
<accession>A0AAW0SWI9</accession>
<evidence type="ECO:0000256" key="3">
    <source>
        <dbReference type="ARBA" id="ARBA00022527"/>
    </source>
</evidence>
<dbReference type="PANTHER" id="PTHR37079:SF4">
    <property type="entry name" value="SERINE_THREONINE-PROTEIN KINASE ATM"/>
    <property type="match status" value="1"/>
</dbReference>
<dbReference type="PROSITE" id="PS50290">
    <property type="entry name" value="PI3_4_KINASE_3"/>
    <property type="match status" value="1"/>
</dbReference>
<dbReference type="InterPro" id="IPR044107">
    <property type="entry name" value="PIKKc_ATM"/>
</dbReference>
<keyword evidence="5" id="KW-0547">Nucleotide-binding</keyword>
<feature type="domain" description="FATC" evidence="13">
    <location>
        <begin position="2245"/>
        <end position="2277"/>
    </location>
</feature>
<dbReference type="PROSITE" id="PS00916">
    <property type="entry name" value="PI3_4_KINASE_2"/>
    <property type="match status" value="1"/>
</dbReference>
<feature type="domain" description="FAT" evidence="12">
    <location>
        <begin position="1197"/>
        <end position="1808"/>
    </location>
</feature>
<dbReference type="InterPro" id="IPR016024">
    <property type="entry name" value="ARM-type_fold"/>
</dbReference>
<dbReference type="Pfam" id="PF00454">
    <property type="entry name" value="PI3_PI4_kinase"/>
    <property type="match status" value="1"/>
</dbReference>
<dbReference type="GO" id="GO:0005634">
    <property type="term" value="C:nucleus"/>
    <property type="evidence" value="ECO:0007669"/>
    <property type="project" value="UniProtKB-SubCell"/>
</dbReference>
<keyword evidence="7" id="KW-0418">Kinase</keyword>
<evidence type="ECO:0000259" key="11">
    <source>
        <dbReference type="PROSITE" id="PS50290"/>
    </source>
</evidence>
<dbReference type="SUPFAM" id="SSF56112">
    <property type="entry name" value="Protein kinase-like (PK-like)"/>
    <property type="match status" value="1"/>
</dbReference>
<keyword evidence="6" id="KW-0227">DNA damage</keyword>
<organism evidence="14 15">
    <name type="scientific">Scylla paramamosain</name>
    <name type="common">Mud crab</name>
    <dbReference type="NCBI Taxonomy" id="85552"/>
    <lineage>
        <taxon>Eukaryota</taxon>
        <taxon>Metazoa</taxon>
        <taxon>Ecdysozoa</taxon>
        <taxon>Arthropoda</taxon>
        <taxon>Crustacea</taxon>
        <taxon>Multicrustacea</taxon>
        <taxon>Malacostraca</taxon>
        <taxon>Eumalacostraca</taxon>
        <taxon>Eucarida</taxon>
        <taxon>Decapoda</taxon>
        <taxon>Pleocyemata</taxon>
        <taxon>Brachyura</taxon>
        <taxon>Eubrachyura</taxon>
        <taxon>Portunoidea</taxon>
        <taxon>Portunidae</taxon>
        <taxon>Portuninae</taxon>
        <taxon>Scylla</taxon>
    </lineage>
</organism>
<evidence type="ECO:0000259" key="13">
    <source>
        <dbReference type="PROSITE" id="PS51190"/>
    </source>
</evidence>
<dbReference type="InterPro" id="IPR018936">
    <property type="entry name" value="PI3/4_kinase_CS"/>
</dbReference>
<keyword evidence="15" id="KW-1185">Reference proteome</keyword>
<comment type="catalytic activity">
    <reaction evidence="10">
        <text>L-threonyl-[protein] + ATP = O-phospho-L-threonyl-[protein] + ADP + H(+)</text>
        <dbReference type="Rhea" id="RHEA:46608"/>
        <dbReference type="Rhea" id="RHEA-COMP:11060"/>
        <dbReference type="Rhea" id="RHEA-COMP:11605"/>
        <dbReference type="ChEBI" id="CHEBI:15378"/>
        <dbReference type="ChEBI" id="CHEBI:30013"/>
        <dbReference type="ChEBI" id="CHEBI:30616"/>
        <dbReference type="ChEBI" id="CHEBI:61977"/>
        <dbReference type="ChEBI" id="CHEBI:456216"/>
        <dbReference type="EC" id="2.7.11.1"/>
    </reaction>
</comment>
<evidence type="ECO:0000313" key="14">
    <source>
        <dbReference type="EMBL" id="KAK8379660.1"/>
    </source>
</evidence>
<dbReference type="SMART" id="SM01343">
    <property type="entry name" value="FATC"/>
    <property type="match status" value="1"/>
</dbReference>
<dbReference type="InterPro" id="IPR038980">
    <property type="entry name" value="ATM_plant"/>
</dbReference>
<comment type="subcellular location">
    <subcellularLocation>
        <location evidence="1">Nucleus</location>
    </subcellularLocation>
</comment>
<dbReference type="InterPro" id="IPR003151">
    <property type="entry name" value="PIK-rel_kinase_FAT"/>
</dbReference>
<protein>
    <recommendedName>
        <fullName evidence="2">non-specific serine/threonine protein kinase</fullName>
        <ecNumber evidence="2">2.7.11.1</ecNumber>
    </recommendedName>
</protein>
<evidence type="ECO:0000256" key="8">
    <source>
        <dbReference type="ARBA" id="ARBA00022840"/>
    </source>
</evidence>
<name>A0AAW0SWI9_SCYPA</name>
<dbReference type="Proteomes" id="UP001487740">
    <property type="component" value="Unassembled WGS sequence"/>
</dbReference>
<dbReference type="Gene3D" id="3.30.1010.10">
    <property type="entry name" value="Phosphatidylinositol 3-kinase Catalytic Subunit, Chain A, domain 4"/>
    <property type="match status" value="1"/>
</dbReference>
<dbReference type="PANTHER" id="PTHR37079">
    <property type="entry name" value="SERINE/THREONINE-PROTEIN KINASE ATM"/>
    <property type="match status" value="1"/>
</dbReference>
<dbReference type="GO" id="GO:0004674">
    <property type="term" value="F:protein serine/threonine kinase activity"/>
    <property type="evidence" value="ECO:0007669"/>
    <property type="project" value="UniProtKB-KW"/>
</dbReference>
<evidence type="ECO:0000256" key="5">
    <source>
        <dbReference type="ARBA" id="ARBA00022741"/>
    </source>
</evidence>
<feature type="domain" description="PI3K/PI4K catalytic" evidence="11">
    <location>
        <begin position="1920"/>
        <end position="2235"/>
    </location>
</feature>
<dbReference type="CDD" id="cd05171">
    <property type="entry name" value="PIKKc_ATM"/>
    <property type="match status" value="1"/>
</dbReference>
<dbReference type="Pfam" id="PF02260">
    <property type="entry name" value="FATC"/>
    <property type="match status" value="1"/>
</dbReference>
<dbReference type="InterPro" id="IPR011009">
    <property type="entry name" value="Kinase-like_dom_sf"/>
</dbReference>
<keyword evidence="4" id="KW-0808">Transferase</keyword>
<sequence length="2277" mass="248225">MIQEVILFAEKVERESAHGAEKCLQPLVHLAHLLALLFVETGDNRLDRKFRHTLRLVTASLEAVCVLEGVSRWLTLHPVLASLTAMVEGLQESAGEVSRDRYKQILSSMPPALPAVLLSLLEKRCVRTTTATASTQITRGTLNQSSFDDFDLEFDDTLPGPSSAVHEEIMDFEDDSNQADEEQVDENIVVDDITTLSQRDQCVVVAGRWLVAAAAAATPPGGGGGGGGSGGDTQHTFLHKAVDVVLQMSLRSAAEMCDVAVLLAFVQSLFVADYSEDNILDGLEVISNIAKVHCGVTQVARCSLHYLADLICKHGCSLSPDIRTSILTLVKAFAIKHQQGNYDKSVTRKIFDVDPKRTWSHYEIPDHDRCGKIVDLLNSKTNELRLRAAVSVRILVIGGGDSGGGDGGGVIDAQHQDRVFEEVYQIVLESLNVSDSPNEDLLPDERRNRCASFLLSLGCLAASSPYLESKALFALCLSVPVYKIEAPLLLQLLTCISKAKRTSPQQLLASNLQYLTSQWLQHRHSITAFPSTAFGYKTAGAFLAEHRSALLPVLLECDAKEGIEELAEGCEGGVKGLFKDAFPFLMARVFPYIAAEGVAAEGMRLGEAKIQAGRRQYKQIERTFGTEVFTNMLTTHIGDITLHLLRLAHDPQPWVEGEVVVPLPPPSFPPEVIQATMKFIGGIFRKDGQLVAVVWGRRELHGVVQGVVQGVGRSTSPEAARRAITATATLVEAALPLLAAQLAGAAHYLLRMLLHLLTAHLEPLSCLGPHLVHRCLALLHRVVTTALNVLPGHLAPAVPVLFGRLLPLLTQPRAVGVAGAAGVLELLLDCEDVEVRAALAALPAMPSPPHCPALAALREQHHRVVAACRGRPDLCDEVDNFLATPPQAVATHHLAHMASLLQNTRDQVAELFGGTGPGRESRGHRLAHRLVSLAASKVGAVAQEACRCLGELGPLSLATPVFLVSEGEVALALREGEVDLGYVGRLLLALHGYLACGEVEVEEAAAQALQGVLATQQGQAALQELPPTAREELRPLLPEGRSRAGVGAGGGVDGMAYQQIVGAEGVWEVGEGGYEAWVCGLARCLITAGCGTEVAPPLLPLCALRPEFSALALPLLVHSALATDPGGRRDVLSRQMSAFFTRHSQDVGGRAGRAAVQAGLAVVEHLRLQQLPPMGRHGRRIATPFDTNQWLALNYLQVAGAAHHCGAHFSALLYLQLHHEQMVRDSSPEHGTAAITRRLQGPPCGQVAGHAEAAAAGQLLLQVCRTLGDGAGVQGCIAAGVVQDTPARLALCHHRGDWLAALALCDAAHHRAGLHHTLAALGLHHTLGTLLTSRAAPHGPMDPSEGRQARWEAAWRLCRWEEDGAAGRGGVGEEGRPHRHIFEALRCLHYHDLPALHHHTTAARTAITTTLSLSRAESTSLMYPILTHLQVLNEIEDAARCVGDLSCPGSNGHSLLDLEEAWRGKEDMGTVGYKHKEEVMAARVSVLKALTGVCEDGRKQEVEGLLHRTLLAKSKLARESGDRARGVVASEAAVLWASQLAVPPKLANLTRLEEAEVARAAGDQKVLSQALTFLGELLMEARSLPPRTIIEEYFNRATATLLHHDTDKESQDILETSHQHLAQYADQLYQQVHSHLESDASQAKRTTIQRSRAELQRLDNLVKGCREKTADWNELKKKMVLLQRNINIDVEFLSELEREEQTYLLTALKAHLTCLAMTSTHHLLTYRVVALWLQNCAKEEVNAMMSEHGCQVKSHHFVPLLYQLVARLSTHNAHLPLSFPSVLSQLLLRVCGDHPHHTLPVIYALAHAHADDQFQTTGRRKEPQVTEEDRVQAAKQLVDRLKRIPTLRDHVVEFETISLAYLSLANWCGSLARPQTGDKIEIPSNQPLRNLPAIRHTASLTQPLPLQPSAQYSPPLLQDWEGAGMCVGGINAPIRLTARTSDGAKNFELLKGRDDVRQDAVMEQVFGIVNELLTRSAETRDCGLSMRTYQVVPLSQRSGLIQWCKNTQAFGRYLIGADKKTGAHKTYFPKDYSARTCLEKMKNVKGSSADEKLRVFVDILEHFHPVFQHFFLEQYRSPHTWLQRRLAYTKSVATSSIIGYIVGLGDRHPENILLDKTTAELIHIDLGIAFELGKVLPTPETVPFRMTQDMVAGLGVLGIEGPLRGWCEATLRVLRASGEVLVTLVEVLRHDPLHQWTLTPHQAAKLQEEEDQGEDQGIGCENSVSMAERVVLKVKQKLVGMEEGFPSSVPDQVTRLLQDATSPSNLCRLFAGWQPYV</sequence>
<dbReference type="InterPro" id="IPR014009">
    <property type="entry name" value="PIK_FAT"/>
</dbReference>
<gene>
    <name evidence="14" type="ORF">O3P69_019561</name>
</gene>
<dbReference type="SMART" id="SM00146">
    <property type="entry name" value="PI3Kc"/>
    <property type="match status" value="1"/>
</dbReference>
<evidence type="ECO:0000259" key="12">
    <source>
        <dbReference type="PROSITE" id="PS51189"/>
    </source>
</evidence>
<keyword evidence="9" id="KW-0539">Nucleus</keyword>
<keyword evidence="3" id="KW-0723">Serine/threonine-protein kinase</keyword>
<dbReference type="GO" id="GO:0005524">
    <property type="term" value="F:ATP binding"/>
    <property type="evidence" value="ECO:0007669"/>
    <property type="project" value="UniProtKB-KW"/>
</dbReference>
<evidence type="ECO:0000313" key="15">
    <source>
        <dbReference type="Proteomes" id="UP001487740"/>
    </source>
</evidence>
<evidence type="ECO:0000256" key="4">
    <source>
        <dbReference type="ARBA" id="ARBA00022679"/>
    </source>
</evidence>
<evidence type="ECO:0000256" key="1">
    <source>
        <dbReference type="ARBA" id="ARBA00004123"/>
    </source>
</evidence>
<dbReference type="InterPro" id="IPR036940">
    <property type="entry name" value="PI3/4_kinase_cat_sf"/>
</dbReference>
<dbReference type="InterPro" id="IPR000403">
    <property type="entry name" value="PI3/4_kinase_cat_dom"/>
</dbReference>
<dbReference type="EMBL" id="JARAKH010000043">
    <property type="protein sequence ID" value="KAK8379660.1"/>
    <property type="molecule type" value="Genomic_DNA"/>
</dbReference>
<dbReference type="SUPFAM" id="SSF48371">
    <property type="entry name" value="ARM repeat"/>
    <property type="match status" value="1"/>
</dbReference>
<dbReference type="PROSITE" id="PS51189">
    <property type="entry name" value="FAT"/>
    <property type="match status" value="1"/>
</dbReference>
<keyword evidence="8" id="KW-0067">ATP-binding</keyword>
<dbReference type="PROSITE" id="PS51190">
    <property type="entry name" value="FATC"/>
    <property type="match status" value="1"/>
</dbReference>
<evidence type="ECO:0000256" key="2">
    <source>
        <dbReference type="ARBA" id="ARBA00012513"/>
    </source>
</evidence>
<evidence type="ECO:0000256" key="10">
    <source>
        <dbReference type="ARBA" id="ARBA00047899"/>
    </source>
</evidence>
<dbReference type="Gene3D" id="1.10.1070.11">
    <property type="entry name" value="Phosphatidylinositol 3-/4-kinase, catalytic domain"/>
    <property type="match status" value="1"/>
</dbReference>
<dbReference type="PROSITE" id="PS00915">
    <property type="entry name" value="PI3_4_KINASE_1"/>
    <property type="match status" value="1"/>
</dbReference>
<evidence type="ECO:0000256" key="6">
    <source>
        <dbReference type="ARBA" id="ARBA00022763"/>
    </source>
</evidence>
<dbReference type="EC" id="2.7.11.1" evidence="2"/>
<proteinExistence type="predicted"/>